<dbReference type="AlphaFoldDB" id="A0A914WTM8"/>
<dbReference type="WBParaSite" id="PSAMB.scaffold5220size12287.g26138.t1">
    <property type="protein sequence ID" value="PSAMB.scaffold5220size12287.g26138.t1"/>
    <property type="gene ID" value="PSAMB.scaffold5220size12287.g26138"/>
</dbReference>
<protein>
    <submittedName>
        <fullName evidence="3">Uncharacterized protein</fullName>
    </submittedName>
</protein>
<keyword evidence="2" id="KW-1185">Reference proteome</keyword>
<evidence type="ECO:0000313" key="2">
    <source>
        <dbReference type="Proteomes" id="UP000887566"/>
    </source>
</evidence>
<feature type="compositionally biased region" description="Low complexity" evidence="1">
    <location>
        <begin position="119"/>
        <end position="136"/>
    </location>
</feature>
<accession>A0A914WTM8</accession>
<name>A0A914WTM8_9BILA</name>
<feature type="region of interest" description="Disordered" evidence="1">
    <location>
        <begin position="167"/>
        <end position="251"/>
    </location>
</feature>
<feature type="region of interest" description="Disordered" evidence="1">
    <location>
        <begin position="20"/>
        <end position="149"/>
    </location>
</feature>
<reference evidence="3" key="1">
    <citation type="submission" date="2022-11" db="UniProtKB">
        <authorList>
            <consortium name="WormBaseParasite"/>
        </authorList>
    </citation>
    <scope>IDENTIFICATION</scope>
</reference>
<feature type="compositionally biased region" description="Polar residues" evidence="1">
    <location>
        <begin position="25"/>
        <end position="73"/>
    </location>
</feature>
<proteinExistence type="predicted"/>
<dbReference type="Proteomes" id="UP000887566">
    <property type="component" value="Unplaced"/>
</dbReference>
<feature type="compositionally biased region" description="Polar residues" evidence="1">
    <location>
        <begin position="196"/>
        <end position="244"/>
    </location>
</feature>
<sequence>MVRSMIAAMDSDIVRPIAFRPMMVSSGTKSSGNGDRESMSSSDGRTPTASSYLFNTRPSQSGRQLSSADTESASAYVVAGGHSATPNRVQPESDFSRVMAKPFVTPPTAYVHRPKPIYQPSTSTGGAASATAPSQTYPAKRADKEKDDDYDIVPEFVDLLKQHLIDNDVYNQQAHQPKQHSSHSSPGSHNSHQHRANNGQTTIGPGGQMQNSSRQVVYPNNASNTGSFGSRQSSGIHVTPSPSDSGVADFE</sequence>
<evidence type="ECO:0000313" key="3">
    <source>
        <dbReference type="WBParaSite" id="PSAMB.scaffold5220size12287.g26138.t1"/>
    </source>
</evidence>
<organism evidence="2 3">
    <name type="scientific">Plectus sambesii</name>
    <dbReference type="NCBI Taxonomy" id="2011161"/>
    <lineage>
        <taxon>Eukaryota</taxon>
        <taxon>Metazoa</taxon>
        <taxon>Ecdysozoa</taxon>
        <taxon>Nematoda</taxon>
        <taxon>Chromadorea</taxon>
        <taxon>Plectida</taxon>
        <taxon>Plectina</taxon>
        <taxon>Plectoidea</taxon>
        <taxon>Plectidae</taxon>
        <taxon>Plectus</taxon>
    </lineage>
</organism>
<evidence type="ECO:0000256" key="1">
    <source>
        <dbReference type="SAM" id="MobiDB-lite"/>
    </source>
</evidence>